<proteinExistence type="predicted"/>
<evidence type="ECO:0000256" key="1">
    <source>
        <dbReference type="SAM" id="Phobius"/>
    </source>
</evidence>
<reference evidence="3" key="1">
    <citation type="submission" date="2019-05" db="EMBL/GenBank/DDBJ databases">
        <title>Prevotella brunnea sp. nov., isolated from a wound of a patient.</title>
        <authorList>
            <person name="Buhl M."/>
        </authorList>
    </citation>
    <scope>NUCLEOTIDE SEQUENCE [LARGE SCALE GENOMIC DNA]</scope>
    <source>
        <strain evidence="3">A2672</strain>
    </source>
</reference>
<protein>
    <submittedName>
        <fullName evidence="2">Uncharacterized protein</fullName>
    </submittedName>
</protein>
<dbReference type="Proteomes" id="UP000321612">
    <property type="component" value="Unassembled WGS sequence"/>
</dbReference>
<comment type="caution">
    <text evidence="2">The sequence shown here is derived from an EMBL/GenBank/DDBJ whole genome shotgun (WGS) entry which is preliminary data.</text>
</comment>
<keyword evidence="1" id="KW-1133">Transmembrane helix</keyword>
<name>A0A5C8G7P9_9BACT</name>
<keyword evidence="3" id="KW-1185">Reference proteome</keyword>
<accession>A0A5C8G7P9</accession>
<evidence type="ECO:0000313" key="2">
    <source>
        <dbReference type="EMBL" id="TXJ57921.1"/>
    </source>
</evidence>
<sequence>MKKEMTLSATGNGTTSASERWNIDLKEIKAWAKTPSEWLRKYYSSIFEREIDRCQAAAVTQAQIAFLSALFTSTDVFFLKAGFAVWFAVSVYRCKKLLA</sequence>
<dbReference type="AlphaFoldDB" id="A0A5C8G7P9"/>
<dbReference type="OrthoDB" id="1082652at2"/>
<evidence type="ECO:0000313" key="3">
    <source>
        <dbReference type="Proteomes" id="UP000321612"/>
    </source>
</evidence>
<gene>
    <name evidence="2" type="ORF">ETF27_10785</name>
</gene>
<keyword evidence="1" id="KW-0472">Membrane</keyword>
<keyword evidence="1" id="KW-0812">Transmembrane</keyword>
<feature type="transmembrane region" description="Helical" evidence="1">
    <location>
        <begin position="76"/>
        <end position="94"/>
    </location>
</feature>
<dbReference type="EMBL" id="SDIK01000101">
    <property type="protein sequence ID" value="TXJ57921.1"/>
    <property type="molecule type" value="Genomic_DNA"/>
</dbReference>
<organism evidence="2 3">
    <name type="scientific">Prevotella brunnea</name>
    <dbReference type="NCBI Taxonomy" id="2508867"/>
    <lineage>
        <taxon>Bacteria</taxon>
        <taxon>Pseudomonadati</taxon>
        <taxon>Bacteroidota</taxon>
        <taxon>Bacteroidia</taxon>
        <taxon>Bacteroidales</taxon>
        <taxon>Prevotellaceae</taxon>
        <taxon>Prevotella</taxon>
    </lineage>
</organism>
<dbReference type="RefSeq" id="WP_130830252.1">
    <property type="nucleotide sequence ID" value="NZ_SDIK01000101.1"/>
</dbReference>